<sequence>MLALVYKDLYQVRKSIMQVLAIWGFFALIAILSNLHGKSNYITNVLVYLYGLMAVYAIVQQILYNEDKYKGIYFMKTLPLKESMIVDNKFVTVIVLDVLSFVVSFILLGVIGIVTPQNISLMDIIMNILILVSVNLAYCGILLLLFFCVGPAKSRQYMSFIVIILILAISLGPSLIQGTAAAEYIKDAIKLLDQPYTPFAFLLVGPLIYAACWAASLRVFKRKSYIS</sequence>
<dbReference type="Proteomes" id="UP000008457">
    <property type="component" value="Chromosome"/>
</dbReference>
<keyword evidence="1" id="KW-0812">Transmembrane</keyword>
<feature type="transmembrane region" description="Helical" evidence="1">
    <location>
        <begin position="196"/>
        <end position="220"/>
    </location>
</feature>
<name>F3ZVU3_MAHA5</name>
<gene>
    <name evidence="2" type="ordered locus">Mahau_2320</name>
</gene>
<dbReference type="KEGG" id="mas:Mahau_2320"/>
<protein>
    <recommendedName>
        <fullName evidence="4">ABC-2 transporter permease</fullName>
    </recommendedName>
</protein>
<dbReference type="STRING" id="697281.Mahau_2320"/>
<feature type="transmembrane region" description="Helical" evidence="1">
    <location>
        <begin position="157"/>
        <end position="176"/>
    </location>
</feature>
<dbReference type="EMBL" id="CP002360">
    <property type="protein sequence ID" value="AEE97487.1"/>
    <property type="molecule type" value="Genomic_DNA"/>
</dbReference>
<dbReference type="AlphaFoldDB" id="F3ZVU3"/>
<evidence type="ECO:0008006" key="4">
    <source>
        <dbReference type="Google" id="ProtNLM"/>
    </source>
</evidence>
<evidence type="ECO:0000256" key="1">
    <source>
        <dbReference type="SAM" id="Phobius"/>
    </source>
</evidence>
<keyword evidence="1" id="KW-0472">Membrane</keyword>
<keyword evidence="1" id="KW-1133">Transmembrane helix</keyword>
<accession>F3ZVU3</accession>
<feature type="transmembrane region" description="Helical" evidence="1">
    <location>
        <begin position="16"/>
        <end position="35"/>
    </location>
</feature>
<evidence type="ECO:0000313" key="3">
    <source>
        <dbReference type="Proteomes" id="UP000008457"/>
    </source>
</evidence>
<feature type="transmembrane region" description="Helical" evidence="1">
    <location>
        <begin position="41"/>
        <end position="59"/>
    </location>
</feature>
<evidence type="ECO:0000313" key="2">
    <source>
        <dbReference type="EMBL" id="AEE97487.1"/>
    </source>
</evidence>
<feature type="transmembrane region" description="Helical" evidence="1">
    <location>
        <begin position="124"/>
        <end position="150"/>
    </location>
</feature>
<dbReference type="RefSeq" id="WP_013781913.1">
    <property type="nucleotide sequence ID" value="NC_015520.1"/>
</dbReference>
<dbReference type="Pfam" id="PF13346">
    <property type="entry name" value="ABC2_membrane_5"/>
    <property type="match status" value="1"/>
</dbReference>
<feature type="transmembrane region" description="Helical" evidence="1">
    <location>
        <begin position="90"/>
        <end position="112"/>
    </location>
</feature>
<dbReference type="OrthoDB" id="1729823at2"/>
<dbReference type="eggNOG" id="ENOG50327YN">
    <property type="taxonomic scope" value="Bacteria"/>
</dbReference>
<keyword evidence="3" id="KW-1185">Reference proteome</keyword>
<proteinExistence type="predicted"/>
<dbReference type="InterPro" id="IPR025699">
    <property type="entry name" value="ABC2_memb-like"/>
</dbReference>
<reference evidence="3" key="1">
    <citation type="submission" date="2010-11" db="EMBL/GenBank/DDBJ databases">
        <title>The complete genome of Mahella australiensis DSM 15567.</title>
        <authorList>
            <consortium name="US DOE Joint Genome Institute (JGI-PGF)"/>
            <person name="Lucas S."/>
            <person name="Copeland A."/>
            <person name="Lapidus A."/>
            <person name="Bruce D."/>
            <person name="Goodwin L."/>
            <person name="Pitluck S."/>
            <person name="Kyrpides N."/>
            <person name="Mavromatis K."/>
            <person name="Pagani I."/>
            <person name="Ivanova N."/>
            <person name="Teshima H."/>
            <person name="Brettin T."/>
            <person name="Detter J.C."/>
            <person name="Han C."/>
            <person name="Tapia R."/>
            <person name="Land M."/>
            <person name="Hauser L."/>
            <person name="Markowitz V."/>
            <person name="Cheng J.-F."/>
            <person name="Hugenholtz P."/>
            <person name="Woyke T."/>
            <person name="Wu D."/>
            <person name="Spring S."/>
            <person name="Pukall R."/>
            <person name="Steenblock K."/>
            <person name="Schneider S."/>
            <person name="Klenk H.-P."/>
            <person name="Eisen J.A."/>
        </authorList>
    </citation>
    <scope>NUCLEOTIDE SEQUENCE [LARGE SCALE GENOMIC DNA]</scope>
    <source>
        <strain evidence="3">DSM 15567 / CIP 107919 / 50-1 BON</strain>
    </source>
</reference>
<dbReference type="HOGENOM" id="CLU_1218565_0_0_9"/>
<reference evidence="2 3" key="2">
    <citation type="journal article" date="2011" name="Stand. Genomic Sci.">
        <title>Complete genome sequence of Mahella australiensis type strain (50-1 BON).</title>
        <authorList>
            <person name="Sikorski J."/>
            <person name="Teshima H."/>
            <person name="Nolan M."/>
            <person name="Lucas S."/>
            <person name="Hammon N."/>
            <person name="Deshpande S."/>
            <person name="Cheng J.F."/>
            <person name="Pitluck S."/>
            <person name="Liolios K."/>
            <person name="Pagani I."/>
            <person name="Ivanova N."/>
            <person name="Huntemann M."/>
            <person name="Mavromatis K."/>
            <person name="Ovchinikova G."/>
            <person name="Pati A."/>
            <person name="Tapia R."/>
            <person name="Han C."/>
            <person name="Goodwin L."/>
            <person name="Chen A."/>
            <person name="Palaniappan K."/>
            <person name="Land M."/>
            <person name="Hauser L."/>
            <person name="Ngatchou-Djao O.D."/>
            <person name="Rohde M."/>
            <person name="Pukall R."/>
            <person name="Spring S."/>
            <person name="Abt B."/>
            <person name="Goker M."/>
            <person name="Detter J.C."/>
            <person name="Woyke T."/>
            <person name="Bristow J."/>
            <person name="Markowitz V."/>
            <person name="Hugenholtz P."/>
            <person name="Eisen J.A."/>
            <person name="Kyrpides N.C."/>
            <person name="Klenk H.P."/>
            <person name="Lapidus A."/>
        </authorList>
    </citation>
    <scope>NUCLEOTIDE SEQUENCE [LARGE SCALE GENOMIC DNA]</scope>
    <source>
        <strain evidence="3">DSM 15567 / CIP 107919 / 50-1 BON</strain>
    </source>
</reference>
<organism evidence="2 3">
    <name type="scientific">Mahella australiensis (strain DSM 15567 / CIP 107919 / 50-1 BON)</name>
    <dbReference type="NCBI Taxonomy" id="697281"/>
    <lineage>
        <taxon>Bacteria</taxon>
        <taxon>Bacillati</taxon>
        <taxon>Bacillota</taxon>
        <taxon>Clostridia</taxon>
        <taxon>Thermoanaerobacterales</taxon>
        <taxon>Thermoanaerobacterales Family IV. Incertae Sedis</taxon>
        <taxon>Mahella</taxon>
    </lineage>
</organism>